<keyword evidence="4" id="KW-1185">Reference proteome</keyword>
<dbReference type="Proteomes" id="UP001596548">
    <property type="component" value="Unassembled WGS sequence"/>
</dbReference>
<feature type="transmembrane region" description="Helical" evidence="2">
    <location>
        <begin position="83"/>
        <end position="106"/>
    </location>
</feature>
<comment type="caution">
    <text evidence="3">The sequence shown here is derived from an EMBL/GenBank/DDBJ whole genome shotgun (WGS) entry which is preliminary data.</text>
</comment>
<reference evidence="4" key="1">
    <citation type="journal article" date="2019" name="Int. J. Syst. Evol. Microbiol.">
        <title>The Global Catalogue of Microorganisms (GCM) 10K type strain sequencing project: providing services to taxonomists for standard genome sequencing and annotation.</title>
        <authorList>
            <consortium name="The Broad Institute Genomics Platform"/>
            <consortium name="The Broad Institute Genome Sequencing Center for Infectious Disease"/>
            <person name="Wu L."/>
            <person name="Ma J."/>
        </authorList>
    </citation>
    <scope>NUCLEOTIDE SEQUENCE [LARGE SCALE GENOMIC DNA]</scope>
    <source>
        <strain evidence="4">XZYJT-10</strain>
    </source>
</reference>
<feature type="transmembrane region" description="Helical" evidence="2">
    <location>
        <begin position="5"/>
        <end position="25"/>
    </location>
</feature>
<organism evidence="3 4">
    <name type="scientific">Paractinoplanes rhizophilus</name>
    <dbReference type="NCBI Taxonomy" id="1416877"/>
    <lineage>
        <taxon>Bacteria</taxon>
        <taxon>Bacillati</taxon>
        <taxon>Actinomycetota</taxon>
        <taxon>Actinomycetes</taxon>
        <taxon>Micromonosporales</taxon>
        <taxon>Micromonosporaceae</taxon>
        <taxon>Paractinoplanes</taxon>
    </lineage>
</organism>
<evidence type="ECO:0000256" key="1">
    <source>
        <dbReference type="SAM" id="MobiDB-lite"/>
    </source>
</evidence>
<evidence type="ECO:0000256" key="2">
    <source>
        <dbReference type="SAM" id="Phobius"/>
    </source>
</evidence>
<name>A0ABW2I0W2_9ACTN</name>
<protein>
    <submittedName>
        <fullName evidence="3">Uncharacterized protein</fullName>
    </submittedName>
</protein>
<proteinExistence type="predicted"/>
<accession>A0ABW2I0W2</accession>
<feature type="region of interest" description="Disordered" evidence="1">
    <location>
        <begin position="182"/>
        <end position="240"/>
    </location>
</feature>
<keyword evidence="2" id="KW-0812">Transmembrane</keyword>
<keyword evidence="2" id="KW-1133">Transmembrane helix</keyword>
<dbReference type="RefSeq" id="WP_378974176.1">
    <property type="nucleotide sequence ID" value="NZ_JBHTBJ010000027.1"/>
</dbReference>
<feature type="compositionally biased region" description="Low complexity" evidence="1">
    <location>
        <begin position="197"/>
        <end position="209"/>
    </location>
</feature>
<feature type="transmembrane region" description="Helical" evidence="2">
    <location>
        <begin position="45"/>
        <end position="71"/>
    </location>
</feature>
<gene>
    <name evidence="3" type="ORF">ACFQS1_28470</name>
</gene>
<sequence length="240" mass="24574">MASYLLYLVAVLEVISAILVFTTLGTTTDAIKDAYADTSLNADEAGSVIGVVYGIGAGISLLLAAGFAVLGIFNGRGKNPSRIVTWVVGGIALCCVGAGLGGNALAGSLEDRSTAGAPTQTEIQNRLNDALPSWYQPASTTITVIVLIAILTTIILLALPASNAYFRKQPAAQGWDPAVPYPTYPPAGQPGYPPAGQPGYPAQPYGQPGQPAPGLPPYPGQQSPPPTDPQSPPRPPTDPA</sequence>
<feature type="compositionally biased region" description="Pro residues" evidence="1">
    <location>
        <begin position="182"/>
        <end position="196"/>
    </location>
</feature>
<evidence type="ECO:0000313" key="4">
    <source>
        <dbReference type="Proteomes" id="UP001596548"/>
    </source>
</evidence>
<keyword evidence="2" id="KW-0472">Membrane</keyword>
<feature type="transmembrane region" description="Helical" evidence="2">
    <location>
        <begin position="134"/>
        <end position="159"/>
    </location>
</feature>
<evidence type="ECO:0000313" key="3">
    <source>
        <dbReference type="EMBL" id="MFC7277940.1"/>
    </source>
</evidence>
<dbReference type="EMBL" id="JBHTBJ010000027">
    <property type="protein sequence ID" value="MFC7277940.1"/>
    <property type="molecule type" value="Genomic_DNA"/>
</dbReference>
<feature type="compositionally biased region" description="Pro residues" evidence="1">
    <location>
        <begin position="210"/>
        <end position="240"/>
    </location>
</feature>